<keyword evidence="2" id="KW-0044">Antibiotic</keyword>
<evidence type="ECO:0000256" key="1">
    <source>
        <dbReference type="ARBA" id="ARBA00022529"/>
    </source>
</evidence>
<dbReference type="SUPFAM" id="SSF69985">
    <property type="entry name" value="Colicin E3 receptor domain"/>
    <property type="match status" value="1"/>
</dbReference>
<dbReference type="GO" id="GO:0016788">
    <property type="term" value="F:hydrolase activity, acting on ester bonds"/>
    <property type="evidence" value="ECO:0007669"/>
    <property type="project" value="InterPro"/>
</dbReference>
<keyword evidence="3" id="KW-0078">Bacteriocin</keyword>
<feature type="region of interest" description="Disordered" evidence="4">
    <location>
        <begin position="212"/>
        <end position="235"/>
    </location>
</feature>
<dbReference type="EMBL" id="JAAJRM010000001">
    <property type="protein sequence ID" value="NGF41092.1"/>
    <property type="molecule type" value="Genomic_DNA"/>
</dbReference>
<gene>
    <name evidence="7" type="ORF">G5635_01515</name>
</gene>
<reference evidence="7" key="1">
    <citation type="submission" date="2020-02" db="EMBL/GenBank/DDBJ databases">
        <title>WGS of Carbapenem-Resistant Enterobacteriaceae.</title>
        <authorList>
            <person name="Tokajian S."/>
            <person name="El Chaar M."/>
            <person name="El Khoury M."/>
        </authorList>
    </citation>
    <scope>NUCLEOTIDE SEQUENCE</scope>
    <source>
        <strain evidence="7">EHM_71</strain>
    </source>
</reference>
<dbReference type="GO" id="GO:0003723">
    <property type="term" value="F:RNA binding"/>
    <property type="evidence" value="ECO:0007669"/>
    <property type="project" value="InterPro"/>
</dbReference>
<feature type="compositionally biased region" description="Gly residues" evidence="4">
    <location>
        <begin position="11"/>
        <end position="32"/>
    </location>
</feature>
<dbReference type="Pfam" id="PF09000">
    <property type="entry name" value="Cytotoxic"/>
    <property type="match status" value="1"/>
</dbReference>
<dbReference type="Gene3D" id="1.10.287.620">
    <property type="entry name" value="Helix Hairpins"/>
    <property type="match status" value="1"/>
</dbReference>
<evidence type="ECO:0000259" key="5">
    <source>
        <dbReference type="Pfam" id="PF03515"/>
    </source>
</evidence>
<dbReference type="Pfam" id="PF03515">
    <property type="entry name" value="Cloacin"/>
    <property type="match status" value="1"/>
</dbReference>
<evidence type="ECO:0000313" key="7">
    <source>
        <dbReference type="EMBL" id="NGF41092.1"/>
    </source>
</evidence>
<protein>
    <submittedName>
        <fullName evidence="7">Colicin</fullName>
    </submittedName>
</protein>
<feature type="region of interest" description="Disordered" evidence="4">
    <location>
        <begin position="491"/>
        <end position="525"/>
    </location>
</feature>
<name>A0A6G4MIU1_9ENTR</name>
<dbReference type="RefSeq" id="WP_163358390.1">
    <property type="nucleotide sequence ID" value="NZ_JAAJRM010000001.1"/>
</dbReference>
<dbReference type="InterPro" id="IPR036725">
    <property type="entry name" value="ColE3_ribonuclease_sf"/>
</dbReference>
<dbReference type="AlphaFoldDB" id="A0A6G4MIU1"/>
<dbReference type="GO" id="GO:0031640">
    <property type="term" value="P:killing of cells of another organism"/>
    <property type="evidence" value="ECO:0007669"/>
    <property type="project" value="UniProtKB-KW"/>
</dbReference>
<evidence type="ECO:0000256" key="4">
    <source>
        <dbReference type="SAM" id="MobiDB-lite"/>
    </source>
</evidence>
<accession>A0A6G4MIU1</accession>
<dbReference type="SUPFAM" id="SSF69369">
    <property type="entry name" value="Cloacin translocation domain"/>
    <property type="match status" value="1"/>
</dbReference>
<feature type="domain" description="Pyosin/cloacin translocation" evidence="5">
    <location>
        <begin position="16"/>
        <end position="284"/>
    </location>
</feature>
<dbReference type="GO" id="GO:0043022">
    <property type="term" value="F:ribosome binding"/>
    <property type="evidence" value="ECO:0007669"/>
    <property type="project" value="InterPro"/>
</dbReference>
<feature type="region of interest" description="Disordered" evidence="4">
    <location>
        <begin position="1"/>
        <end position="46"/>
    </location>
</feature>
<sequence length="525" mass="56134">MPNEDTINVNGGSGGKDSGIHWGGGGNGGGNGSNSSGANLSSTPEAQKPAAYGVPAVIGVYDGMWGFTLFTKTTLQEAMQAALTRIEQGAVAAVPLAGRLLGATIGALIPSEIAKDVPRMMATAHLVNSLPFDKVSTTPPSALPTQKATVVHTRIADVVDEDGKQHIAVVKSKNMPMSVPVVDAKPTKRPGVYTAGVVPGKPDLHVKVDAGKAPAVSQSQPKGIQKEQGASRYPGFTTGQNTHEAIVRFPDGKSPPIYVSVTEVSTPDQVKKRLEEEKRRTLAWALNSPVEAAAKEDKEAGDQLSRAQADIVKAQERLNKALQAIPQRNSDLDAANKGVEAMLKWVKQVEVYAHDPDHPGHRVFLQAGYKLGLAKEKAKVSKAALDAAIKEKADAEKALAIAVESRKQKEQKKKASEQKLADEKKKPRKGAKDYGHDYHPVPKTEEIKGLGDLTKGAPKTPKQNGGGKRPRWYGDKKSKIYEWDSQHGELEGYRGSDGSHLGAFDPATGKQVKGPDPKRNIKKYL</sequence>
<dbReference type="InterPro" id="IPR036302">
    <property type="entry name" value="Pyosin/cloacin_T_dom_sf"/>
</dbReference>
<dbReference type="Gene3D" id="1.20.5.740">
    <property type="entry name" value="Single helix bin"/>
    <property type="match status" value="1"/>
</dbReference>
<dbReference type="SUPFAM" id="SSF63840">
    <property type="entry name" value="Ribonuclease domain of colicin E3"/>
    <property type="match status" value="1"/>
</dbReference>
<organism evidence="7">
    <name type="scientific">Enterobacter hormaechei</name>
    <dbReference type="NCBI Taxonomy" id="158836"/>
    <lineage>
        <taxon>Bacteria</taxon>
        <taxon>Pseudomonadati</taxon>
        <taxon>Pseudomonadota</taxon>
        <taxon>Gammaproteobacteria</taxon>
        <taxon>Enterobacterales</taxon>
        <taxon>Enterobacteriaceae</taxon>
        <taxon>Enterobacter</taxon>
        <taxon>Enterobacter cloacae complex</taxon>
    </lineage>
</organism>
<dbReference type="GO" id="GO:0042742">
    <property type="term" value="P:defense response to bacterium"/>
    <property type="evidence" value="ECO:0007669"/>
    <property type="project" value="UniProtKB-KW"/>
</dbReference>
<evidence type="ECO:0000256" key="3">
    <source>
        <dbReference type="ARBA" id="ARBA00023048"/>
    </source>
</evidence>
<dbReference type="Gene3D" id="3.10.380.10">
    <property type="entry name" value="Colicin E3-like ribonuclease domain"/>
    <property type="match status" value="1"/>
</dbReference>
<evidence type="ECO:0000259" key="6">
    <source>
        <dbReference type="Pfam" id="PF09000"/>
    </source>
</evidence>
<keyword evidence="1" id="KW-0929">Antimicrobial</keyword>
<comment type="caution">
    <text evidence="7">The sequence shown here is derived from an EMBL/GenBank/DDBJ whole genome shotgun (WGS) entry which is preliminary data.</text>
</comment>
<feature type="region of interest" description="Disordered" evidence="4">
    <location>
        <begin position="406"/>
        <end position="475"/>
    </location>
</feature>
<dbReference type="InterPro" id="IPR009105">
    <property type="entry name" value="Colicin_E3_ribonuclease"/>
</dbReference>
<feature type="domain" description="Colicin E3-like ribonuclease" evidence="6">
    <location>
        <begin position="440"/>
        <end position="522"/>
    </location>
</feature>
<evidence type="ECO:0000256" key="2">
    <source>
        <dbReference type="ARBA" id="ARBA00023022"/>
    </source>
</evidence>
<dbReference type="InterPro" id="IPR016128">
    <property type="entry name" value="Pyosin/cloacin_T_dom"/>
</dbReference>
<feature type="compositionally biased region" description="Basic and acidic residues" evidence="4">
    <location>
        <begin position="406"/>
        <end position="449"/>
    </location>
</feature>
<feature type="compositionally biased region" description="Polar residues" evidence="4">
    <location>
        <begin position="1"/>
        <end position="10"/>
    </location>
</feature>
<proteinExistence type="predicted"/>